<dbReference type="InterPro" id="IPR027417">
    <property type="entry name" value="P-loop_NTPase"/>
</dbReference>
<dbReference type="GO" id="GO:0005743">
    <property type="term" value="C:mitochondrial inner membrane"/>
    <property type="evidence" value="ECO:0007669"/>
    <property type="project" value="TreeGrafter"/>
</dbReference>
<evidence type="ECO:0000256" key="6">
    <source>
        <dbReference type="ARBA" id="ARBA00023136"/>
    </source>
</evidence>
<dbReference type="InterPro" id="IPR011527">
    <property type="entry name" value="ABC1_TM_dom"/>
</dbReference>
<evidence type="ECO:0000259" key="8">
    <source>
        <dbReference type="PROSITE" id="PS50929"/>
    </source>
</evidence>
<organism evidence="9 10">
    <name type="scientific">Fusarium avenaceum</name>
    <dbReference type="NCBI Taxonomy" id="40199"/>
    <lineage>
        <taxon>Eukaryota</taxon>
        <taxon>Fungi</taxon>
        <taxon>Dikarya</taxon>
        <taxon>Ascomycota</taxon>
        <taxon>Pezizomycotina</taxon>
        <taxon>Sordariomycetes</taxon>
        <taxon>Hypocreomycetidae</taxon>
        <taxon>Hypocreales</taxon>
        <taxon>Nectriaceae</taxon>
        <taxon>Fusarium</taxon>
        <taxon>Fusarium tricinctum species complex</taxon>
    </lineage>
</organism>
<evidence type="ECO:0000256" key="1">
    <source>
        <dbReference type="ARBA" id="ARBA00004141"/>
    </source>
</evidence>
<dbReference type="EMBL" id="JAGPUO010000019">
    <property type="protein sequence ID" value="KAG5656850.1"/>
    <property type="molecule type" value="Genomic_DNA"/>
</dbReference>
<dbReference type="InterPro" id="IPR036640">
    <property type="entry name" value="ABC1_TM_sf"/>
</dbReference>
<evidence type="ECO:0000256" key="2">
    <source>
        <dbReference type="ARBA" id="ARBA00022448"/>
    </source>
</evidence>
<dbReference type="PANTHER" id="PTHR43394:SF11">
    <property type="entry name" value="ATP-BINDING CASSETTE TRANSPORTER"/>
    <property type="match status" value="1"/>
</dbReference>
<feature type="transmembrane region" description="Helical" evidence="7">
    <location>
        <begin position="55"/>
        <end position="73"/>
    </location>
</feature>
<protein>
    <recommendedName>
        <fullName evidence="8">ABC transmembrane type-1 domain-containing protein</fullName>
    </recommendedName>
</protein>
<feature type="transmembrane region" description="Helical" evidence="7">
    <location>
        <begin position="157"/>
        <end position="178"/>
    </location>
</feature>
<evidence type="ECO:0000256" key="5">
    <source>
        <dbReference type="ARBA" id="ARBA00022989"/>
    </source>
</evidence>
<reference evidence="9" key="1">
    <citation type="submission" date="2021-04" db="EMBL/GenBank/DDBJ databases">
        <title>Draft genome of Fusarium avenaceum strain F156N33, isolated from an atmospheric sample in Virginia.</title>
        <authorList>
            <person name="Yang S."/>
            <person name="Vinatzer B.A."/>
            <person name="Coleman J."/>
        </authorList>
    </citation>
    <scope>NUCLEOTIDE SEQUENCE</scope>
    <source>
        <strain evidence="9">F156N33</strain>
    </source>
</reference>
<dbReference type="Gene3D" id="1.20.1560.10">
    <property type="entry name" value="ABC transporter type 1, transmembrane domain"/>
    <property type="match status" value="2"/>
</dbReference>
<dbReference type="Proteomes" id="UP000782241">
    <property type="component" value="Unassembled WGS sequence"/>
</dbReference>
<evidence type="ECO:0000313" key="10">
    <source>
        <dbReference type="Proteomes" id="UP000782241"/>
    </source>
</evidence>
<feature type="transmembrane region" description="Helical" evidence="7">
    <location>
        <begin position="184"/>
        <end position="203"/>
    </location>
</feature>
<keyword evidence="4" id="KW-0677">Repeat</keyword>
<dbReference type="GO" id="GO:0015421">
    <property type="term" value="F:ABC-type oligopeptide transporter activity"/>
    <property type="evidence" value="ECO:0007669"/>
    <property type="project" value="TreeGrafter"/>
</dbReference>
<keyword evidence="2" id="KW-0813">Transport</keyword>
<dbReference type="Gene3D" id="3.40.50.300">
    <property type="entry name" value="P-loop containing nucleotide triphosphate hydrolases"/>
    <property type="match status" value="1"/>
</dbReference>
<evidence type="ECO:0000313" key="9">
    <source>
        <dbReference type="EMBL" id="KAG5656850.1"/>
    </source>
</evidence>
<feature type="transmembrane region" description="Helical" evidence="7">
    <location>
        <begin position="131"/>
        <end position="150"/>
    </location>
</feature>
<name>A0A9P7KQ98_9HYPO</name>
<dbReference type="Pfam" id="PF00664">
    <property type="entry name" value="ABC_membrane"/>
    <property type="match status" value="1"/>
</dbReference>
<keyword evidence="3 7" id="KW-0812">Transmembrane</keyword>
<dbReference type="GO" id="GO:0005524">
    <property type="term" value="F:ATP binding"/>
    <property type="evidence" value="ECO:0007669"/>
    <property type="project" value="InterPro"/>
</dbReference>
<feature type="transmembrane region" description="Helical" evidence="7">
    <location>
        <begin position="6"/>
        <end position="34"/>
    </location>
</feature>
<dbReference type="PANTHER" id="PTHR43394">
    <property type="entry name" value="ATP-DEPENDENT PERMEASE MDL1, MITOCHONDRIAL"/>
    <property type="match status" value="1"/>
</dbReference>
<feature type="domain" description="ABC transmembrane type-1" evidence="8">
    <location>
        <begin position="9"/>
        <end position="170"/>
    </location>
</feature>
<comment type="subcellular location">
    <subcellularLocation>
        <location evidence="1">Membrane</location>
        <topology evidence="1">Multi-pass membrane protein</topology>
    </subcellularLocation>
</comment>
<feature type="non-terminal residue" evidence="9">
    <location>
        <position position="1"/>
    </location>
</feature>
<dbReference type="GO" id="GO:0090374">
    <property type="term" value="P:oligopeptide export from mitochondrion"/>
    <property type="evidence" value="ECO:0007669"/>
    <property type="project" value="TreeGrafter"/>
</dbReference>
<keyword evidence="5 7" id="KW-1133">Transmembrane helix</keyword>
<dbReference type="PROSITE" id="PS50929">
    <property type="entry name" value="ABC_TM1F"/>
    <property type="match status" value="1"/>
</dbReference>
<comment type="caution">
    <text evidence="9">The sequence shown here is derived from an EMBL/GenBank/DDBJ whole genome shotgun (WGS) entry which is preliminary data.</text>
</comment>
<dbReference type="SUPFAM" id="SSF90123">
    <property type="entry name" value="ABC transporter transmembrane region"/>
    <property type="match status" value="1"/>
</dbReference>
<accession>A0A9P7KQ98</accession>
<dbReference type="InterPro" id="IPR039421">
    <property type="entry name" value="Type_1_exporter"/>
</dbReference>
<gene>
    <name evidence="9" type="ORF">KAF25_011019</name>
</gene>
<keyword evidence="6 7" id="KW-0472">Membrane</keyword>
<evidence type="ECO:0000256" key="7">
    <source>
        <dbReference type="SAM" id="Phobius"/>
    </source>
</evidence>
<evidence type="ECO:0000256" key="4">
    <source>
        <dbReference type="ARBA" id="ARBA00022737"/>
    </source>
</evidence>
<sequence>AFDYVILSAGLIAAINSGVAVAMVNLIIGNFITIMAEFTASSTPPSDFMPRVFKTALYFVYDSIGRFVCIYVYSSLLTYSALNITRNLRYQYLKSALGQEVGFFEQGIEKSISIQATSNGKLIQSGISQKFGQVFQAISAFIASFIIAFISQRKLTLILTPMVPALVLVAGTSGALDAGIETNILKIVIFAIIMAASIINSLAPHIVTSSRAGTTAESGDIPLFTTGSIELKGIAFSYPTRPNLRVLDNYSLLIPASKVTALVR</sequence>
<dbReference type="AlphaFoldDB" id="A0A9P7KQ98"/>
<proteinExistence type="predicted"/>
<keyword evidence="10" id="KW-1185">Reference proteome</keyword>
<evidence type="ECO:0000256" key="3">
    <source>
        <dbReference type="ARBA" id="ARBA00022692"/>
    </source>
</evidence>